<name>A0ABS7TNX6_9BACT</name>
<dbReference type="NCBIfam" id="TIGR02464">
    <property type="entry name" value="ribofla_fusion"/>
    <property type="match status" value="1"/>
</dbReference>
<reference evidence="4" key="1">
    <citation type="submission" date="2021-08" db="EMBL/GenBank/DDBJ databases">
        <authorList>
            <person name="Stevens D.C."/>
        </authorList>
    </citation>
    <scope>NUCLEOTIDE SEQUENCE</scope>
    <source>
        <strain evidence="4">DSM 53165</strain>
    </source>
</reference>
<dbReference type="RefSeq" id="WP_224191710.1">
    <property type="nucleotide sequence ID" value="NZ_JAIRAU010000011.1"/>
</dbReference>
<dbReference type="Proteomes" id="UP001139031">
    <property type="component" value="Unassembled WGS sequence"/>
</dbReference>
<dbReference type="Pfam" id="PF08719">
    <property type="entry name" value="NADAR"/>
    <property type="match status" value="1"/>
</dbReference>
<comment type="catalytic activity">
    <reaction evidence="1">
        <text>5-amino-6-(5-phospho-D-ribosylamino)uracil + H2O = 5,6-diaminouracil + D-ribose 5-phosphate</text>
        <dbReference type="Rhea" id="RHEA:55020"/>
        <dbReference type="ChEBI" id="CHEBI:15377"/>
        <dbReference type="ChEBI" id="CHEBI:46252"/>
        <dbReference type="ChEBI" id="CHEBI:58453"/>
        <dbReference type="ChEBI" id="CHEBI:78346"/>
    </reaction>
</comment>
<gene>
    <name evidence="4" type="ORF">K7C98_11800</name>
</gene>
<evidence type="ECO:0000259" key="3">
    <source>
        <dbReference type="Pfam" id="PF08719"/>
    </source>
</evidence>
<organism evidence="4 5">
    <name type="scientific">Nannocystis pusilla</name>
    <dbReference type="NCBI Taxonomy" id="889268"/>
    <lineage>
        <taxon>Bacteria</taxon>
        <taxon>Pseudomonadati</taxon>
        <taxon>Myxococcota</taxon>
        <taxon>Polyangia</taxon>
        <taxon>Nannocystales</taxon>
        <taxon>Nannocystaceae</taxon>
        <taxon>Nannocystis</taxon>
    </lineage>
</organism>
<dbReference type="CDD" id="cd15457">
    <property type="entry name" value="NADAR"/>
    <property type="match status" value="1"/>
</dbReference>
<comment type="catalytic activity">
    <reaction evidence="2">
        <text>2,5-diamino-6-hydroxy-4-(5-phosphoribosylamino)-pyrimidine + H2O = 2,5,6-triamino-4-hydroxypyrimidine + D-ribose 5-phosphate</text>
        <dbReference type="Rhea" id="RHEA:23436"/>
        <dbReference type="ChEBI" id="CHEBI:15377"/>
        <dbReference type="ChEBI" id="CHEBI:58614"/>
        <dbReference type="ChEBI" id="CHEBI:78346"/>
        <dbReference type="ChEBI" id="CHEBI:137796"/>
    </reaction>
</comment>
<sequence length="175" mass="19574">MRPDDFDGSQVIETETMVLFWQPPGVFGQWTSSRFVVDGVTYGCAEQFMMAEKARLFGDEATRAKILATDSPRQHKALGREVAGFVQAVWERECLEIVVRGNRAKFGQDPDLRAALLATGDKLLVEASPLDRIWGVGLRADDPRIHDTSRWRGKNLLGEALMRVRAELRAAADKT</sequence>
<dbReference type="EMBL" id="JAIRAU010000011">
    <property type="protein sequence ID" value="MBZ5709938.1"/>
    <property type="molecule type" value="Genomic_DNA"/>
</dbReference>
<accession>A0ABS7TNX6</accession>
<feature type="domain" description="NADAR" evidence="3">
    <location>
        <begin position="20"/>
        <end position="169"/>
    </location>
</feature>
<protein>
    <submittedName>
        <fullName evidence="4">NADAR family protein</fullName>
    </submittedName>
</protein>
<dbReference type="InterPro" id="IPR037238">
    <property type="entry name" value="YbiA-like_sf"/>
</dbReference>
<keyword evidence="5" id="KW-1185">Reference proteome</keyword>
<evidence type="ECO:0000313" key="4">
    <source>
        <dbReference type="EMBL" id="MBZ5709938.1"/>
    </source>
</evidence>
<proteinExistence type="predicted"/>
<evidence type="ECO:0000256" key="2">
    <source>
        <dbReference type="ARBA" id="ARBA00000751"/>
    </source>
</evidence>
<dbReference type="Gene3D" id="1.10.357.40">
    <property type="entry name" value="YbiA-like"/>
    <property type="match status" value="1"/>
</dbReference>
<evidence type="ECO:0000256" key="1">
    <source>
        <dbReference type="ARBA" id="ARBA00000022"/>
    </source>
</evidence>
<dbReference type="InterPro" id="IPR012816">
    <property type="entry name" value="NADAR"/>
</dbReference>
<evidence type="ECO:0000313" key="5">
    <source>
        <dbReference type="Proteomes" id="UP001139031"/>
    </source>
</evidence>
<dbReference type="SUPFAM" id="SSF143990">
    <property type="entry name" value="YbiA-like"/>
    <property type="match status" value="1"/>
</dbReference>
<comment type="caution">
    <text evidence="4">The sequence shown here is derived from an EMBL/GenBank/DDBJ whole genome shotgun (WGS) entry which is preliminary data.</text>
</comment>